<keyword evidence="2" id="KW-1185">Reference proteome</keyword>
<comment type="caution">
    <text evidence="1">The sequence shown here is derived from an EMBL/GenBank/DDBJ whole genome shotgun (WGS) entry which is preliminary data.</text>
</comment>
<keyword evidence="1" id="KW-0378">Hydrolase</keyword>
<name>A0ACC2RG37_9FUNG</name>
<evidence type="ECO:0000313" key="2">
    <source>
        <dbReference type="Proteomes" id="UP001165960"/>
    </source>
</evidence>
<dbReference type="EMBL" id="QTSX02007285">
    <property type="protein sequence ID" value="KAJ9049029.1"/>
    <property type="molecule type" value="Genomic_DNA"/>
</dbReference>
<dbReference type="EC" id="3.4.21.109" evidence="1"/>
<accession>A0ACC2RG37</accession>
<protein>
    <submittedName>
        <fullName evidence="1">Suppressor of tumorigenicity 14 protein</fullName>
        <ecNumber evidence="1">3.4.21.109</ecNumber>
    </submittedName>
</protein>
<reference evidence="1" key="1">
    <citation type="submission" date="2022-04" db="EMBL/GenBank/DDBJ databases">
        <title>Genome of the entomopathogenic fungus Entomophthora muscae.</title>
        <authorList>
            <person name="Elya C."/>
            <person name="Lovett B.R."/>
            <person name="Lee E."/>
            <person name="Macias A.M."/>
            <person name="Hajek A.E."/>
            <person name="De Bivort B.L."/>
            <person name="Kasson M.T."/>
            <person name="De Fine Licht H.H."/>
            <person name="Stajich J.E."/>
        </authorList>
    </citation>
    <scope>NUCLEOTIDE SEQUENCE</scope>
    <source>
        <strain evidence="1">Berkeley</strain>
    </source>
</reference>
<sequence>MLIARAGGFLAGTALARRMTRIVGGTEVQPRFMYRFMVSLQLHTIHKCGGTWFRDSLVLTAAHCTKGEDLNHFVIIHRHDLSIPEQEEESTRHHVLGRIVHPHFDPETYQHDIAIWNFASPPNDPPSIALDDALLNYSASLLTVTGWGKAQSRVLGSNLLMQIRIPLFNTTHCVSSYDDEDLQVYPLLMVCAGLPEGGQDACQSDSGGPLFLGEPPTLVGIVSWGLKCAKPGLPGVYTRISSHVPWIEETSEYFHSQPL</sequence>
<proteinExistence type="predicted"/>
<gene>
    <name evidence="1" type="primary">ST14</name>
    <name evidence="1" type="ORF">DSO57_1028805</name>
</gene>
<dbReference type="Proteomes" id="UP001165960">
    <property type="component" value="Unassembled WGS sequence"/>
</dbReference>
<evidence type="ECO:0000313" key="1">
    <source>
        <dbReference type="EMBL" id="KAJ9049029.1"/>
    </source>
</evidence>
<organism evidence="1 2">
    <name type="scientific">Entomophthora muscae</name>
    <dbReference type="NCBI Taxonomy" id="34485"/>
    <lineage>
        <taxon>Eukaryota</taxon>
        <taxon>Fungi</taxon>
        <taxon>Fungi incertae sedis</taxon>
        <taxon>Zoopagomycota</taxon>
        <taxon>Entomophthoromycotina</taxon>
        <taxon>Entomophthoromycetes</taxon>
        <taxon>Entomophthorales</taxon>
        <taxon>Entomophthoraceae</taxon>
        <taxon>Entomophthora</taxon>
    </lineage>
</organism>